<gene>
    <name evidence="2" type="ORF">H8S37_04595</name>
</gene>
<evidence type="ECO:0000256" key="1">
    <source>
        <dbReference type="SAM" id="Coils"/>
    </source>
</evidence>
<name>A0A923LGB0_9FIRM</name>
<dbReference type="Proteomes" id="UP000652477">
    <property type="component" value="Unassembled WGS sequence"/>
</dbReference>
<feature type="coiled-coil region" evidence="1">
    <location>
        <begin position="194"/>
        <end position="344"/>
    </location>
</feature>
<sequence>MAIFELSSKKYKSGRRMFTATLYELQPPDCVVDGVGTKYNKNGITFLEEYAKNALDSIENMSVRVEFIDEERTIIAGHGETGIINDTPVFENATVIGHFTKGYIDDVVVNGETKRCVCGKGYLDEMCYPSFVSTLEENLNNGISVEGSIEIYKTKDNDAIVYKNGWIEKGRIPTEYIHSGWDMVMFPADPASTLLELNNQNKEEKKTMEFNMDEIKNAVRTTISEMNEKSDTHAKEVADLNTRIQELNSTIDEKDSVISEKEEKISELNASIEDMQKLLKKMEDERETYWKERDILEAEIAKAKVAEKLAELDSVLGEFNEEEKKVAEEDINKLKENINSCQKKEELNEVTSEINSIKSKICMAIVDKQKKANSDAKISEQNSTKKEFDIEDIFSEICSETVVEEKEDINIF</sequence>
<evidence type="ECO:0000313" key="3">
    <source>
        <dbReference type="Proteomes" id="UP000652477"/>
    </source>
</evidence>
<keyword evidence="3" id="KW-1185">Reference proteome</keyword>
<evidence type="ECO:0000313" key="2">
    <source>
        <dbReference type="EMBL" id="MBC5688207.1"/>
    </source>
</evidence>
<reference evidence="2" key="1">
    <citation type="submission" date="2020-08" db="EMBL/GenBank/DDBJ databases">
        <title>Genome public.</title>
        <authorList>
            <person name="Liu C."/>
            <person name="Sun Q."/>
        </authorList>
    </citation>
    <scope>NUCLEOTIDE SEQUENCE</scope>
    <source>
        <strain evidence="2">NSJ-55</strain>
    </source>
</reference>
<dbReference type="AlphaFoldDB" id="A0A923LGB0"/>
<organism evidence="2 3">
    <name type="scientific">Mediterraneibacter hominis</name>
    <dbReference type="NCBI Taxonomy" id="2763054"/>
    <lineage>
        <taxon>Bacteria</taxon>
        <taxon>Bacillati</taxon>
        <taxon>Bacillota</taxon>
        <taxon>Clostridia</taxon>
        <taxon>Lachnospirales</taxon>
        <taxon>Lachnospiraceae</taxon>
        <taxon>Mediterraneibacter</taxon>
    </lineage>
</organism>
<proteinExistence type="predicted"/>
<dbReference type="EMBL" id="JACOPF010000001">
    <property type="protein sequence ID" value="MBC5688207.1"/>
    <property type="molecule type" value="Genomic_DNA"/>
</dbReference>
<comment type="caution">
    <text evidence="2">The sequence shown here is derived from an EMBL/GenBank/DDBJ whole genome shotgun (WGS) entry which is preliminary data.</text>
</comment>
<protein>
    <submittedName>
        <fullName evidence="2">Uncharacterized protein</fullName>
    </submittedName>
</protein>
<dbReference type="RefSeq" id="WP_186874837.1">
    <property type="nucleotide sequence ID" value="NZ_JACOPF010000001.1"/>
</dbReference>
<keyword evidence="1" id="KW-0175">Coiled coil</keyword>
<accession>A0A923LGB0</accession>